<evidence type="ECO:0000259" key="6">
    <source>
        <dbReference type="Pfam" id="PF02775"/>
    </source>
</evidence>
<feature type="domain" description="Thiamine pyrophosphate enzyme central" evidence="5">
    <location>
        <begin position="191"/>
        <end position="329"/>
    </location>
</feature>
<dbReference type="Pfam" id="PF00205">
    <property type="entry name" value="TPP_enzyme_M"/>
    <property type="match status" value="1"/>
</dbReference>
<dbReference type="GO" id="GO:0009097">
    <property type="term" value="P:isoleucine biosynthetic process"/>
    <property type="evidence" value="ECO:0007669"/>
    <property type="project" value="TreeGrafter"/>
</dbReference>
<dbReference type="CDD" id="cd07035">
    <property type="entry name" value="TPP_PYR_POX_like"/>
    <property type="match status" value="1"/>
</dbReference>
<evidence type="ECO:0000313" key="8">
    <source>
        <dbReference type="EMBL" id="EPX85368.1"/>
    </source>
</evidence>
<dbReference type="AlphaFoldDB" id="S9R0A9"/>
<dbReference type="Gene3D" id="3.40.50.1220">
    <property type="entry name" value="TPP-binding domain"/>
    <property type="match status" value="1"/>
</dbReference>
<dbReference type="GO" id="GO:0009099">
    <property type="term" value="P:L-valine biosynthetic process"/>
    <property type="evidence" value="ECO:0007669"/>
    <property type="project" value="TreeGrafter"/>
</dbReference>
<evidence type="ECO:0000256" key="4">
    <source>
        <dbReference type="SAM" id="MobiDB-lite"/>
    </source>
</evidence>
<accession>S9R0A9</accession>
<dbReference type="InterPro" id="IPR011766">
    <property type="entry name" value="TPP_enzyme_TPP-bd"/>
</dbReference>
<dbReference type="GO" id="GO:0005948">
    <property type="term" value="C:acetolactate synthase complex"/>
    <property type="evidence" value="ECO:0007669"/>
    <property type="project" value="TreeGrafter"/>
</dbReference>
<gene>
    <name evidence="8" type="ORF">Salmuc_02748</name>
</gene>
<evidence type="ECO:0000256" key="3">
    <source>
        <dbReference type="RuleBase" id="RU362132"/>
    </source>
</evidence>
<dbReference type="InterPro" id="IPR012000">
    <property type="entry name" value="Thiamin_PyroP_enz_cen_dom"/>
</dbReference>
<dbReference type="InterPro" id="IPR045229">
    <property type="entry name" value="TPP_enz"/>
</dbReference>
<dbReference type="STRING" id="1123237.Salmuc_02748"/>
<dbReference type="PANTHER" id="PTHR18968:SF120">
    <property type="entry name" value="ACETOLACTATE SYNTHASE LARGE SUBUNIT"/>
    <property type="match status" value="1"/>
</dbReference>
<comment type="similarity">
    <text evidence="1 3">Belongs to the TPP enzyme family.</text>
</comment>
<dbReference type="FunFam" id="3.40.50.970:FF:000007">
    <property type="entry name" value="Acetolactate synthase"/>
    <property type="match status" value="1"/>
</dbReference>
<dbReference type="CDD" id="cd00568">
    <property type="entry name" value="TPP_enzymes"/>
    <property type="match status" value="1"/>
</dbReference>
<feature type="domain" description="Thiamine pyrophosphate enzyme TPP-binding" evidence="6">
    <location>
        <begin position="384"/>
        <end position="502"/>
    </location>
</feature>
<dbReference type="SUPFAM" id="SSF52518">
    <property type="entry name" value="Thiamin diphosphate-binding fold (THDP-binding)"/>
    <property type="match status" value="2"/>
</dbReference>
<evidence type="ECO:0000256" key="1">
    <source>
        <dbReference type="ARBA" id="ARBA00007812"/>
    </source>
</evidence>
<dbReference type="GO" id="GO:0000287">
    <property type="term" value="F:magnesium ion binding"/>
    <property type="evidence" value="ECO:0007669"/>
    <property type="project" value="InterPro"/>
</dbReference>
<dbReference type="GO" id="GO:0003984">
    <property type="term" value="F:acetolactate synthase activity"/>
    <property type="evidence" value="ECO:0007669"/>
    <property type="project" value="TreeGrafter"/>
</dbReference>
<dbReference type="GO" id="GO:0050660">
    <property type="term" value="F:flavin adenine dinucleotide binding"/>
    <property type="evidence" value="ECO:0007669"/>
    <property type="project" value="TreeGrafter"/>
</dbReference>
<dbReference type="Pfam" id="PF02775">
    <property type="entry name" value="TPP_enzyme_C"/>
    <property type="match status" value="1"/>
</dbReference>
<dbReference type="Gene3D" id="3.40.50.970">
    <property type="match status" value="2"/>
</dbReference>
<evidence type="ECO:0000259" key="5">
    <source>
        <dbReference type="Pfam" id="PF00205"/>
    </source>
</evidence>
<name>S9R0A9_9RHOB</name>
<feature type="region of interest" description="Disordered" evidence="4">
    <location>
        <begin position="523"/>
        <end position="551"/>
    </location>
</feature>
<evidence type="ECO:0000259" key="7">
    <source>
        <dbReference type="Pfam" id="PF02776"/>
    </source>
</evidence>
<dbReference type="SUPFAM" id="SSF52467">
    <property type="entry name" value="DHS-like NAD/FAD-binding domain"/>
    <property type="match status" value="1"/>
</dbReference>
<proteinExistence type="inferred from homology"/>
<dbReference type="InterPro" id="IPR029061">
    <property type="entry name" value="THDP-binding"/>
</dbReference>
<comment type="caution">
    <text evidence="8">The sequence shown here is derived from an EMBL/GenBank/DDBJ whole genome shotgun (WGS) entry which is preliminary data.</text>
</comment>
<dbReference type="EMBL" id="APVH01000009">
    <property type="protein sequence ID" value="EPX85368.1"/>
    <property type="molecule type" value="Genomic_DNA"/>
</dbReference>
<reference evidence="9" key="1">
    <citation type="journal article" date="2014" name="Stand. Genomic Sci.">
        <title>Genome sequence of the exopolysaccharide-producing Salipiger mucosus type strain (DSM 16094(T)), a moderately halophilic member of the Roseobacter clade.</title>
        <authorList>
            <person name="Riedel T."/>
            <person name="Spring S."/>
            <person name="Fiebig A."/>
            <person name="Petersen J."/>
            <person name="Kyrpides N.C."/>
            <person name="Goker M."/>
            <person name="Klenk H.P."/>
        </authorList>
    </citation>
    <scope>NUCLEOTIDE SEQUENCE [LARGE SCALE GENOMIC DNA]</scope>
    <source>
        <strain evidence="9">DSM 16094</strain>
    </source>
</reference>
<dbReference type="NCBIfam" id="NF006052">
    <property type="entry name" value="PRK08199.1"/>
    <property type="match status" value="1"/>
</dbReference>
<dbReference type="PANTHER" id="PTHR18968">
    <property type="entry name" value="THIAMINE PYROPHOSPHATE ENZYMES"/>
    <property type="match status" value="1"/>
</dbReference>
<protein>
    <submittedName>
        <fullName evidence="8">Thiamine pyrophosphate-requiring enzyme</fullName>
    </submittedName>
</protein>
<dbReference type="InterPro" id="IPR012001">
    <property type="entry name" value="Thiamin_PyroP_enz_TPP-bd_dom"/>
</dbReference>
<evidence type="ECO:0000313" key="9">
    <source>
        <dbReference type="Proteomes" id="UP000015347"/>
    </source>
</evidence>
<organism evidence="8 9">
    <name type="scientific">Salipiger mucosus DSM 16094</name>
    <dbReference type="NCBI Taxonomy" id="1123237"/>
    <lineage>
        <taxon>Bacteria</taxon>
        <taxon>Pseudomonadati</taxon>
        <taxon>Pseudomonadota</taxon>
        <taxon>Alphaproteobacteria</taxon>
        <taxon>Rhodobacterales</taxon>
        <taxon>Roseobacteraceae</taxon>
        <taxon>Salipiger</taxon>
    </lineage>
</organism>
<dbReference type="GO" id="GO:0030976">
    <property type="term" value="F:thiamine pyrophosphate binding"/>
    <property type="evidence" value="ECO:0007669"/>
    <property type="project" value="InterPro"/>
</dbReference>
<dbReference type="InterPro" id="IPR029035">
    <property type="entry name" value="DHS-like_NAD/FAD-binding_dom"/>
</dbReference>
<keyword evidence="9" id="KW-1185">Reference proteome</keyword>
<feature type="domain" description="Thiamine pyrophosphate enzyme N-terminal TPP-binding" evidence="7">
    <location>
        <begin position="4"/>
        <end position="118"/>
    </location>
</feature>
<evidence type="ECO:0000256" key="2">
    <source>
        <dbReference type="ARBA" id="ARBA00023052"/>
    </source>
</evidence>
<dbReference type="Pfam" id="PF02776">
    <property type="entry name" value="TPP_enzyme_N"/>
    <property type="match status" value="1"/>
</dbReference>
<dbReference type="Proteomes" id="UP000015347">
    <property type="component" value="Unassembled WGS sequence"/>
</dbReference>
<dbReference type="eggNOG" id="COG0028">
    <property type="taxonomic scope" value="Bacteria"/>
</dbReference>
<dbReference type="HOGENOM" id="CLU_013748_3_4_5"/>
<sequence>MTRHGGRLLVECLAALGATRAFGVPGESYLAVLDALHDTPGAPDYVLCRQEGGAAFMAAAHGKLTGQPGLCMVTRGPGATNASIGVHTAMQDSSPMILLVGQIATDTRDREAFQEVDYRAVFGTMAKWVTEIDQVERIPEILSRAWLTATTGRPGPVVIALPEDMLMQETATPPISGLPRVLPPAPAPGAVDEAMEILQGAEKPLIMFGGSNWDDEARGALRRFAEASDIPVLASFRYQDQFDSASPVFAGDAGVGMPATTKALIRDADTILALGIRFGENMTDGYSLLEVPEPRQKVIHVHVSDREIGKVYAPTLGVHAAPEEFARALTGPVTGPWAAWRETARADYLGFIDRAPAQPGPVDMVAVCAWLRERLAGETILTNGAGNFTVWPTRFFRFGPGMRLLAPQSGAMGYGIPAAIAAKLERPEATVICVAGDGDCQMTGQELATARQAGAAVIVLVVNNGTYGTIRAHQEREFPARVSGTEIVNPDFAAWARACGRSRRARGADRGFRRSLQTCGGLADGGAARTGSLEGGTDPIPHAEPDPGGGAGLTVRPRRLARALSGSSRQNCQPAKVRGPFPVACRALRHHPGRGAPASLGNTRNGAPRPPSAFRLQWLKGVATRWRLTLGSWPQGEATWQSDVHPGAAKLRSRSSRGPTCSCLPPRSFCAATTSSSST</sequence>
<feature type="region of interest" description="Disordered" evidence="4">
    <location>
        <begin position="590"/>
        <end position="612"/>
    </location>
</feature>
<keyword evidence="2 3" id="KW-0786">Thiamine pyrophosphate</keyword>